<name>A0ABD1D0N8_CULPP</name>
<protein>
    <submittedName>
        <fullName evidence="2">Uncharacterized protein</fullName>
    </submittedName>
</protein>
<dbReference type="Proteomes" id="UP001562425">
    <property type="component" value="Unassembled WGS sequence"/>
</dbReference>
<comment type="caution">
    <text evidence="2">The sequence shown here is derived from an EMBL/GenBank/DDBJ whole genome shotgun (WGS) entry which is preliminary data.</text>
</comment>
<feature type="chain" id="PRO_5044784966" evidence="1">
    <location>
        <begin position="22"/>
        <end position="449"/>
    </location>
</feature>
<keyword evidence="3" id="KW-1185">Reference proteome</keyword>
<organism evidence="2 3">
    <name type="scientific">Culex pipiens pipiens</name>
    <name type="common">Northern house mosquito</name>
    <dbReference type="NCBI Taxonomy" id="38569"/>
    <lineage>
        <taxon>Eukaryota</taxon>
        <taxon>Metazoa</taxon>
        <taxon>Ecdysozoa</taxon>
        <taxon>Arthropoda</taxon>
        <taxon>Hexapoda</taxon>
        <taxon>Insecta</taxon>
        <taxon>Pterygota</taxon>
        <taxon>Neoptera</taxon>
        <taxon>Endopterygota</taxon>
        <taxon>Diptera</taxon>
        <taxon>Nematocera</taxon>
        <taxon>Culicoidea</taxon>
        <taxon>Culicidae</taxon>
        <taxon>Culicinae</taxon>
        <taxon>Culicini</taxon>
        <taxon>Culex</taxon>
        <taxon>Culex</taxon>
    </lineage>
</organism>
<dbReference type="AlphaFoldDB" id="A0ABD1D0N8"/>
<gene>
    <name evidence="2" type="ORF">pipiens_012856</name>
</gene>
<proteinExistence type="predicted"/>
<evidence type="ECO:0000313" key="2">
    <source>
        <dbReference type="EMBL" id="KAL1386093.1"/>
    </source>
</evidence>
<keyword evidence="1" id="KW-0732">Signal</keyword>
<dbReference type="EMBL" id="JBEHCU010008229">
    <property type="protein sequence ID" value="KAL1386093.1"/>
    <property type="molecule type" value="Genomic_DNA"/>
</dbReference>
<reference evidence="2 3" key="1">
    <citation type="submission" date="2024-05" db="EMBL/GenBank/DDBJ databases">
        <title>Culex pipiens pipiens assembly and annotation.</title>
        <authorList>
            <person name="Alout H."/>
            <person name="Durand T."/>
        </authorList>
    </citation>
    <scope>NUCLEOTIDE SEQUENCE [LARGE SCALE GENOMIC DNA]</scope>
    <source>
        <strain evidence="2">HA-2024</strain>
        <tissue evidence="2">Whole body</tissue>
    </source>
</reference>
<sequence length="449" mass="53204">MKCCTVLLAICSLALLPLVTGGKDDVHPEDIDYNFCKCNCADLTPFEIKDPPFISSSNCVRIKANGDRANPGGYWFILDTFAHDHTVFHDLWFKKNKKQQRFLSGGFWRIYYPWINATHTSDDVPFVIQNILTREYVTSSTTYELQIFRWVYAAFKLTQRALWKTEMKRDTEHQRWTFQNHKTNEYLIQHQSAVGEHWWEGRIFAHDKQFWDKYREGNLFWHRIMKCCTVVLAICTLALQLVSGGDDDVYPEIVDYNYCKCNCADLTPFDIPDPPFKTSSNCVRIKADGDRTNPGGYWFILDTSAHDHTVFHDLWFRKNKKQERFLPGGFWRIFYPWVNATQTSDDVPFVIQNILTREYVTASTTFELQVFHWVYAAFKMTQYSLWKTEMKRDTQATRWAFQNHKTNEYLVQHPSAVGEHWWEGRIFAHNKLIWDKYAEGNRFWVHPCY</sequence>
<accession>A0ABD1D0N8</accession>
<evidence type="ECO:0000256" key="1">
    <source>
        <dbReference type="SAM" id="SignalP"/>
    </source>
</evidence>
<feature type="signal peptide" evidence="1">
    <location>
        <begin position="1"/>
        <end position="21"/>
    </location>
</feature>
<evidence type="ECO:0000313" key="3">
    <source>
        <dbReference type="Proteomes" id="UP001562425"/>
    </source>
</evidence>